<dbReference type="AlphaFoldDB" id="A0AA88D6B0"/>
<name>A0AA88D6B0_FICCA</name>
<reference evidence="1" key="1">
    <citation type="submission" date="2023-07" db="EMBL/GenBank/DDBJ databases">
        <title>draft genome sequence of fig (Ficus carica).</title>
        <authorList>
            <person name="Takahashi T."/>
            <person name="Nishimura K."/>
        </authorList>
    </citation>
    <scope>NUCLEOTIDE SEQUENCE</scope>
</reference>
<dbReference type="EMBL" id="BTGU01000025">
    <property type="protein sequence ID" value="GMN47408.1"/>
    <property type="molecule type" value="Genomic_DNA"/>
</dbReference>
<keyword evidence="2" id="KW-1185">Reference proteome</keyword>
<comment type="caution">
    <text evidence="1">The sequence shown here is derived from an EMBL/GenBank/DDBJ whole genome shotgun (WGS) entry which is preliminary data.</text>
</comment>
<evidence type="ECO:0000313" key="1">
    <source>
        <dbReference type="EMBL" id="GMN47408.1"/>
    </source>
</evidence>
<evidence type="ECO:0000313" key="2">
    <source>
        <dbReference type="Proteomes" id="UP001187192"/>
    </source>
</evidence>
<accession>A0AA88D6B0</accession>
<organism evidence="1 2">
    <name type="scientific">Ficus carica</name>
    <name type="common">Common fig</name>
    <dbReference type="NCBI Taxonomy" id="3494"/>
    <lineage>
        <taxon>Eukaryota</taxon>
        <taxon>Viridiplantae</taxon>
        <taxon>Streptophyta</taxon>
        <taxon>Embryophyta</taxon>
        <taxon>Tracheophyta</taxon>
        <taxon>Spermatophyta</taxon>
        <taxon>Magnoliopsida</taxon>
        <taxon>eudicotyledons</taxon>
        <taxon>Gunneridae</taxon>
        <taxon>Pentapetalae</taxon>
        <taxon>rosids</taxon>
        <taxon>fabids</taxon>
        <taxon>Rosales</taxon>
        <taxon>Moraceae</taxon>
        <taxon>Ficeae</taxon>
        <taxon>Ficus</taxon>
    </lineage>
</organism>
<protein>
    <submittedName>
        <fullName evidence="1">Uncharacterized protein</fullName>
    </submittedName>
</protein>
<proteinExistence type="predicted"/>
<sequence length="145" mass="16849">MFIHWRESNEIARYNISTSMTSALKKQHETYQVAMEIMDNLEDMFRGQEKLVRRRAITTVESGAELDYNTQIEMVFKILSNDFVSFKAAYNLGDKELGVTEFIRQLQAYKLIINDGVLVQSNGDSNLAEAVGNVHLYFDEFRLFY</sequence>
<dbReference type="Proteomes" id="UP001187192">
    <property type="component" value="Unassembled WGS sequence"/>
</dbReference>
<gene>
    <name evidence="1" type="ORF">TIFTF001_016589</name>
</gene>